<sequence length="157" mass="18397">MANTYSQCYMHLIFAVRNRDALILDSWSSELEKYITGIVQDEGHKLIAIGTAHDHIHIFIGYNTIKSIPKLVEQIKTSSNNWIKQRKLSPFKFSWQNGYGCFSHSHSQIDSVAKYVLTQREHHKKKSFKDEYLSILNKNDMAFEERYLFDFFEGVSL</sequence>
<evidence type="ECO:0000313" key="2">
    <source>
        <dbReference type="EMBL" id="RKE05203.1"/>
    </source>
</evidence>
<comment type="caution">
    <text evidence="2">The sequence shown here is derived from an EMBL/GenBank/DDBJ whole genome shotgun (WGS) entry which is preliminary data.</text>
</comment>
<evidence type="ECO:0000259" key="1">
    <source>
        <dbReference type="SMART" id="SM01321"/>
    </source>
</evidence>
<dbReference type="PANTHER" id="PTHR33360">
    <property type="entry name" value="TRANSPOSASE FOR INSERTION SEQUENCE ELEMENT IS200"/>
    <property type="match status" value="1"/>
</dbReference>
<name>A0A419XBX6_9BACT</name>
<dbReference type="GO" id="GO:0004803">
    <property type="term" value="F:transposase activity"/>
    <property type="evidence" value="ECO:0007669"/>
    <property type="project" value="InterPro"/>
</dbReference>
<organism evidence="2 3">
    <name type="scientific">Marinifilum flexuosum</name>
    <dbReference type="NCBI Taxonomy" id="1117708"/>
    <lineage>
        <taxon>Bacteria</taxon>
        <taxon>Pseudomonadati</taxon>
        <taxon>Bacteroidota</taxon>
        <taxon>Bacteroidia</taxon>
        <taxon>Marinilabiliales</taxon>
        <taxon>Marinifilaceae</taxon>
    </lineage>
</organism>
<dbReference type="NCBIfam" id="NF033573">
    <property type="entry name" value="transpos_IS200"/>
    <property type="match status" value="1"/>
</dbReference>
<keyword evidence="3" id="KW-1185">Reference proteome</keyword>
<dbReference type="OrthoDB" id="9797997at2"/>
<dbReference type="InterPro" id="IPR002686">
    <property type="entry name" value="Transposase_17"/>
</dbReference>
<proteinExistence type="predicted"/>
<dbReference type="Gene3D" id="3.30.70.1290">
    <property type="entry name" value="Transposase IS200-like"/>
    <property type="match status" value="1"/>
</dbReference>
<dbReference type="EMBL" id="RAPQ01000004">
    <property type="protein sequence ID" value="RKE05203.1"/>
    <property type="molecule type" value="Genomic_DNA"/>
</dbReference>
<gene>
    <name evidence="2" type="ORF">BXY64_0010</name>
</gene>
<dbReference type="RefSeq" id="WP_120237964.1">
    <property type="nucleotide sequence ID" value="NZ_CANNEC010000045.1"/>
</dbReference>
<dbReference type="Pfam" id="PF01797">
    <property type="entry name" value="Y1_Tnp"/>
    <property type="match status" value="1"/>
</dbReference>
<dbReference type="Proteomes" id="UP000284531">
    <property type="component" value="Unassembled WGS sequence"/>
</dbReference>
<dbReference type="SMART" id="SM01321">
    <property type="entry name" value="Y1_Tnp"/>
    <property type="match status" value="1"/>
</dbReference>
<dbReference type="GO" id="GO:0003677">
    <property type="term" value="F:DNA binding"/>
    <property type="evidence" value="ECO:0007669"/>
    <property type="project" value="InterPro"/>
</dbReference>
<accession>A0A419XBX6</accession>
<dbReference type="AlphaFoldDB" id="A0A419XBX6"/>
<dbReference type="InterPro" id="IPR036515">
    <property type="entry name" value="Transposase_17_sf"/>
</dbReference>
<reference evidence="2 3" key="1">
    <citation type="submission" date="2018-09" db="EMBL/GenBank/DDBJ databases">
        <title>Genomic Encyclopedia of Archaeal and Bacterial Type Strains, Phase II (KMG-II): from individual species to whole genera.</title>
        <authorList>
            <person name="Goeker M."/>
        </authorList>
    </citation>
    <scope>NUCLEOTIDE SEQUENCE [LARGE SCALE GENOMIC DNA]</scope>
    <source>
        <strain evidence="2 3">DSM 21950</strain>
    </source>
</reference>
<dbReference type="SUPFAM" id="SSF143422">
    <property type="entry name" value="Transposase IS200-like"/>
    <property type="match status" value="1"/>
</dbReference>
<evidence type="ECO:0000313" key="3">
    <source>
        <dbReference type="Proteomes" id="UP000284531"/>
    </source>
</evidence>
<feature type="domain" description="Transposase IS200-like" evidence="1">
    <location>
        <begin position="5"/>
        <end position="119"/>
    </location>
</feature>
<protein>
    <submittedName>
        <fullName evidence="2">REP element-mobilizing transposase RayT</fullName>
    </submittedName>
</protein>
<dbReference type="PANTHER" id="PTHR33360:SF2">
    <property type="entry name" value="TRANSPOSASE FOR INSERTION SEQUENCE ELEMENT IS200"/>
    <property type="match status" value="1"/>
</dbReference>
<dbReference type="GO" id="GO:0006313">
    <property type="term" value="P:DNA transposition"/>
    <property type="evidence" value="ECO:0007669"/>
    <property type="project" value="InterPro"/>
</dbReference>